<comment type="caution">
    <text evidence="2">The sequence shown here is derived from an EMBL/GenBank/DDBJ whole genome shotgun (WGS) entry which is preliminary data.</text>
</comment>
<evidence type="ECO:0000256" key="1">
    <source>
        <dbReference type="SAM" id="Coils"/>
    </source>
</evidence>
<accession>A0A5J4UMH2</accession>
<name>A0A5J4UMH2_9EUKA</name>
<dbReference type="InterPro" id="IPR011009">
    <property type="entry name" value="Kinase-like_dom_sf"/>
</dbReference>
<proteinExistence type="predicted"/>
<evidence type="ECO:0000313" key="2">
    <source>
        <dbReference type="EMBL" id="KAA6371200.1"/>
    </source>
</evidence>
<dbReference type="OrthoDB" id="10261408at2759"/>
<keyword evidence="1" id="KW-0175">Coiled coil</keyword>
<dbReference type="AlphaFoldDB" id="A0A5J4UMH2"/>
<dbReference type="EMBL" id="SNRW01014688">
    <property type="protein sequence ID" value="KAA6371200.1"/>
    <property type="molecule type" value="Genomic_DNA"/>
</dbReference>
<evidence type="ECO:0008006" key="4">
    <source>
        <dbReference type="Google" id="ProtNLM"/>
    </source>
</evidence>
<feature type="non-terminal residue" evidence="2">
    <location>
        <position position="1"/>
    </location>
</feature>
<dbReference type="Proteomes" id="UP000324800">
    <property type="component" value="Unassembled WGS sequence"/>
</dbReference>
<organism evidence="2 3">
    <name type="scientific">Streblomastix strix</name>
    <dbReference type="NCBI Taxonomy" id="222440"/>
    <lineage>
        <taxon>Eukaryota</taxon>
        <taxon>Metamonada</taxon>
        <taxon>Preaxostyla</taxon>
        <taxon>Oxymonadida</taxon>
        <taxon>Streblomastigidae</taxon>
        <taxon>Streblomastix</taxon>
    </lineage>
</organism>
<evidence type="ECO:0000313" key="3">
    <source>
        <dbReference type="Proteomes" id="UP000324800"/>
    </source>
</evidence>
<protein>
    <recommendedName>
        <fullName evidence="4">Protein kinase domain-containing protein</fullName>
    </recommendedName>
</protein>
<dbReference type="Gene3D" id="1.10.510.10">
    <property type="entry name" value="Transferase(Phosphotransferase) domain 1"/>
    <property type="match status" value="1"/>
</dbReference>
<reference evidence="2 3" key="1">
    <citation type="submission" date="2019-03" db="EMBL/GenBank/DDBJ databases">
        <title>Single cell metagenomics reveals metabolic interactions within the superorganism composed of flagellate Streblomastix strix and complex community of Bacteroidetes bacteria on its surface.</title>
        <authorList>
            <person name="Treitli S.C."/>
            <person name="Kolisko M."/>
            <person name="Husnik F."/>
            <person name="Keeling P."/>
            <person name="Hampl V."/>
        </authorList>
    </citation>
    <scope>NUCLEOTIDE SEQUENCE [LARGE SCALE GENOMIC DNA]</scope>
    <source>
        <strain evidence="2">ST1C</strain>
    </source>
</reference>
<gene>
    <name evidence="2" type="ORF">EZS28_033273</name>
</gene>
<sequence>ADSEEAMIDKIKKNKVSELPDWVSNQMKEVIKWMMNNNENHRPTTKMILSHDTVLMYLRSCEDREQSKNLKIEALNERDLLIQERNVLQSDNEIAFAERDRERIEKDRLQIELNRERIEKERFKQEADQQKRRADTTQSEVIRLTAEVQRLSQSIQSFPPSLNPNMLIGIIPDKDYAYQQGVKIIRTDEDGPSTVAFNPIISSGIVRFGGFFEDPSIIPFFSIGITDSSAVFGSNELPWKGENKKKTVRYWRDGSISHIGDQCILGNSGIKLNKSVSCEVNMNISPRTLTFFYDNQEQPIFLWKENSLFTINRFENLQYSSAKGVSNGKVFEFGKEWKKK</sequence>
<dbReference type="SUPFAM" id="SSF56112">
    <property type="entry name" value="Protein kinase-like (PK-like)"/>
    <property type="match status" value="1"/>
</dbReference>
<feature type="coiled-coil region" evidence="1">
    <location>
        <begin position="58"/>
        <end position="147"/>
    </location>
</feature>